<dbReference type="AlphaFoldDB" id="A0AB35HTD9"/>
<organism evidence="2 3">
    <name type="scientific">Microbulbifer thermotolerans</name>
    <dbReference type="NCBI Taxonomy" id="252514"/>
    <lineage>
        <taxon>Bacteria</taxon>
        <taxon>Pseudomonadati</taxon>
        <taxon>Pseudomonadota</taxon>
        <taxon>Gammaproteobacteria</taxon>
        <taxon>Cellvibrionales</taxon>
        <taxon>Microbulbiferaceae</taxon>
        <taxon>Microbulbifer</taxon>
    </lineage>
</organism>
<dbReference type="RefSeq" id="WP_231902519.1">
    <property type="nucleotide sequence ID" value="NZ_CP014864.1"/>
</dbReference>
<dbReference type="InterPro" id="IPR006555">
    <property type="entry name" value="ATP-dep_Helicase_C"/>
</dbReference>
<evidence type="ECO:0000313" key="2">
    <source>
        <dbReference type="EMBL" id="MCX2800514.1"/>
    </source>
</evidence>
<reference evidence="2" key="1">
    <citation type="submission" date="2022-11" db="EMBL/GenBank/DDBJ databases">
        <title>Chitin-degrading and fungicidal potential of chitinolytic bacterial strains from marine environment of the Pacific Ocean regions.</title>
        <authorList>
            <person name="Pentekhina I."/>
            <person name="Nedashkovskaya O."/>
            <person name="Seitkalieva A."/>
            <person name="Podvolotskaya A."/>
            <person name="Tekutyeva L."/>
            <person name="Balabanova L."/>
        </authorList>
    </citation>
    <scope>NUCLEOTIDE SEQUENCE</scope>
    <source>
        <strain evidence="2">KMM 6838</strain>
    </source>
</reference>
<accession>A0AB35HTD9</accession>
<comment type="caution">
    <text evidence="2">The sequence shown here is derived from an EMBL/GenBank/DDBJ whole genome shotgun (WGS) entry which is preliminary data.</text>
</comment>
<dbReference type="GO" id="GO:0006139">
    <property type="term" value="P:nucleobase-containing compound metabolic process"/>
    <property type="evidence" value="ECO:0007669"/>
    <property type="project" value="InterPro"/>
</dbReference>
<name>A0AB35HTD9_MICTH</name>
<sequence length="96" mass="11195">MRVPQAADRVIRTDSDRGVLILADSRFTPPFYREQYPSHWQLHRYGRGKKHRENFIRCGKRSESIHAAVAKILSARSHSKRIGPCIFFGYPEAVWL</sequence>
<dbReference type="GO" id="GO:0003676">
    <property type="term" value="F:nucleic acid binding"/>
    <property type="evidence" value="ECO:0007669"/>
    <property type="project" value="InterPro"/>
</dbReference>
<evidence type="ECO:0000259" key="1">
    <source>
        <dbReference type="Pfam" id="PF13307"/>
    </source>
</evidence>
<protein>
    <recommendedName>
        <fullName evidence="1">ATP-dependent helicase C-terminal domain-containing protein</fullName>
    </recommendedName>
</protein>
<evidence type="ECO:0000313" key="3">
    <source>
        <dbReference type="Proteomes" id="UP001209730"/>
    </source>
</evidence>
<feature type="domain" description="ATP-dependent helicase C-terminal" evidence="1">
    <location>
        <begin position="2"/>
        <end position="41"/>
    </location>
</feature>
<dbReference type="Gene3D" id="3.40.50.300">
    <property type="entry name" value="P-loop containing nucleotide triphosphate hydrolases"/>
    <property type="match status" value="1"/>
</dbReference>
<dbReference type="Pfam" id="PF13307">
    <property type="entry name" value="Helicase_C_2"/>
    <property type="match status" value="1"/>
</dbReference>
<dbReference type="Proteomes" id="UP001209730">
    <property type="component" value="Unassembled WGS sequence"/>
</dbReference>
<dbReference type="GO" id="GO:0004386">
    <property type="term" value="F:helicase activity"/>
    <property type="evidence" value="ECO:0007669"/>
    <property type="project" value="InterPro"/>
</dbReference>
<dbReference type="EMBL" id="JAPHQB010000002">
    <property type="protein sequence ID" value="MCX2800514.1"/>
    <property type="molecule type" value="Genomic_DNA"/>
</dbReference>
<proteinExistence type="predicted"/>
<dbReference type="GeneID" id="76609628"/>
<dbReference type="InterPro" id="IPR027417">
    <property type="entry name" value="P-loop_NTPase"/>
</dbReference>
<dbReference type="GO" id="GO:0016818">
    <property type="term" value="F:hydrolase activity, acting on acid anhydrides, in phosphorus-containing anhydrides"/>
    <property type="evidence" value="ECO:0007669"/>
    <property type="project" value="InterPro"/>
</dbReference>
<dbReference type="GO" id="GO:0005524">
    <property type="term" value="F:ATP binding"/>
    <property type="evidence" value="ECO:0007669"/>
    <property type="project" value="InterPro"/>
</dbReference>
<gene>
    <name evidence="2" type="ORF">OQJ68_01800</name>
</gene>